<evidence type="ECO:0000313" key="3">
    <source>
        <dbReference type="Ensembl" id="ENSPCEP00000020159.1"/>
    </source>
</evidence>
<proteinExistence type="predicted"/>
<dbReference type="AlphaFoldDB" id="A0A8C8SK37"/>
<feature type="domain" description="Paraneoplastic antigen Ma-like N-terminal" evidence="2">
    <location>
        <begin position="1"/>
        <end position="89"/>
    </location>
</feature>
<dbReference type="Pfam" id="PF14893">
    <property type="entry name" value="PNMA"/>
    <property type="match status" value="1"/>
</dbReference>
<dbReference type="InterPro" id="IPR026523">
    <property type="entry name" value="PNMA"/>
</dbReference>
<name>A0A8C8SK37_9SAUR</name>
<keyword evidence="4" id="KW-1185">Reference proteome</keyword>
<dbReference type="InterPro" id="IPR048270">
    <property type="entry name" value="PNMA_C"/>
</dbReference>
<dbReference type="PANTHER" id="PTHR23095:SF17">
    <property type="entry name" value="PARANEOPLASTIC ANTIGEN MA1"/>
    <property type="match status" value="1"/>
</dbReference>
<dbReference type="Ensembl" id="ENSPCET00000020846.1">
    <property type="protein sequence ID" value="ENSPCEP00000020159.1"/>
    <property type="gene ID" value="ENSPCEG00000015604.1"/>
</dbReference>
<dbReference type="InterPro" id="IPR048271">
    <property type="entry name" value="PNMA_N"/>
</dbReference>
<accession>A0A8C8SK37</accession>
<protein>
    <submittedName>
        <fullName evidence="3">Uncharacterized protein</fullName>
    </submittedName>
</protein>
<dbReference type="Pfam" id="PF20846">
    <property type="entry name" value="PNMA_N"/>
    <property type="match status" value="1"/>
</dbReference>
<sequence length="396" mass="45144">MASQLLEDWCKGMKIDPKNCILVQGIPEGFDEGTIESTLEEHIAKCVMHGCMFRREEGTYAVLCEFDKEREPLSVPKELEVAGNVWKIVTMGSQSPKTPTSDIGFLKKMSAFLEKEGKTMTDIPGLLGLSPLIPDQGTASSAGVWEKVLEKVLDKAMQPHHDSGAYRKLRLFSGSPTPIPGEEGFEPWLEYTTEMLQEWAVPDVEKRRRLIESLRGPALDVIRTLKLGDPGVSVKDCLEALSHAFGRNESADDIYCKFLSTKQKKGEKVSDYVQRLEKLLQRAVIRGAVAVERMDQARLAQVVRGVQHQDFILLHLRLRERQENPPSYSQLIKEIREEEERQGTWENGENQSCKSTERDLGRLLFQKWRMYDATSRSYWRMASLQNPVAHMHLLLW</sequence>
<evidence type="ECO:0000313" key="4">
    <source>
        <dbReference type="Proteomes" id="UP000694393"/>
    </source>
</evidence>
<dbReference type="Proteomes" id="UP000694393">
    <property type="component" value="Unplaced"/>
</dbReference>
<dbReference type="PANTHER" id="PTHR23095">
    <property type="entry name" value="PARANEOPLASTIC ANTIGEN"/>
    <property type="match status" value="1"/>
</dbReference>
<evidence type="ECO:0000259" key="1">
    <source>
        <dbReference type="Pfam" id="PF14893"/>
    </source>
</evidence>
<evidence type="ECO:0000259" key="2">
    <source>
        <dbReference type="Pfam" id="PF20846"/>
    </source>
</evidence>
<organism evidence="3 4">
    <name type="scientific">Pelusios castaneus</name>
    <name type="common">West African mud turtle</name>
    <dbReference type="NCBI Taxonomy" id="367368"/>
    <lineage>
        <taxon>Eukaryota</taxon>
        <taxon>Metazoa</taxon>
        <taxon>Chordata</taxon>
        <taxon>Craniata</taxon>
        <taxon>Vertebrata</taxon>
        <taxon>Euteleostomi</taxon>
        <taxon>Archelosauria</taxon>
        <taxon>Testudinata</taxon>
        <taxon>Testudines</taxon>
        <taxon>Pleurodira</taxon>
        <taxon>Pelomedusidae</taxon>
        <taxon>Pelusios</taxon>
    </lineage>
</organism>
<reference evidence="3" key="1">
    <citation type="submission" date="2025-08" db="UniProtKB">
        <authorList>
            <consortium name="Ensembl"/>
        </authorList>
    </citation>
    <scope>IDENTIFICATION</scope>
</reference>
<feature type="domain" description="Paraneoplastic antigen Ma-like C-terminal" evidence="1">
    <location>
        <begin position="172"/>
        <end position="332"/>
    </location>
</feature>
<reference evidence="3" key="2">
    <citation type="submission" date="2025-09" db="UniProtKB">
        <authorList>
            <consortium name="Ensembl"/>
        </authorList>
    </citation>
    <scope>IDENTIFICATION</scope>
</reference>